<evidence type="ECO:0000313" key="2">
    <source>
        <dbReference type="Proteomes" id="UP000070188"/>
    </source>
</evidence>
<comment type="caution">
    <text evidence="1">The sequence shown here is derived from an EMBL/GenBank/DDBJ whole genome shotgun (WGS) entry which is preliminary data.</text>
</comment>
<proteinExistence type="predicted"/>
<accession>A0A132MVP5</accession>
<organism evidence="1 2">
    <name type="scientific">Carbonactinospora thermoautotrophica</name>
    <dbReference type="NCBI Taxonomy" id="1469144"/>
    <lineage>
        <taxon>Bacteria</taxon>
        <taxon>Bacillati</taxon>
        <taxon>Actinomycetota</taxon>
        <taxon>Actinomycetes</taxon>
        <taxon>Kitasatosporales</taxon>
        <taxon>Carbonactinosporaceae</taxon>
        <taxon>Carbonactinospora</taxon>
    </lineage>
</organism>
<dbReference type="AlphaFoldDB" id="A0A132MVP5"/>
<name>A0A132MVP5_9ACTN</name>
<gene>
    <name evidence="1" type="ORF">LI90_3023</name>
</gene>
<dbReference type="EMBL" id="LAXD01000001">
    <property type="protein sequence ID" value="KWX01988.1"/>
    <property type="molecule type" value="Genomic_DNA"/>
</dbReference>
<keyword evidence="2" id="KW-1185">Reference proteome</keyword>
<protein>
    <submittedName>
        <fullName evidence="1">Uncharacterized protein</fullName>
    </submittedName>
</protein>
<sequence>MACDHIEWVPGLLGSGERSIGGDPRGIGFALPGERCCHGLIGACAKLVDMRPLIRRCLSAGCFQTRQ</sequence>
<reference evidence="2" key="1">
    <citation type="submission" date="2015-04" db="EMBL/GenBank/DDBJ databases">
        <title>Physiological reanalysis, assessment of diazotrophy, and genome sequences of multiple isolates of Streptomyces thermoautotrophicus.</title>
        <authorList>
            <person name="MacKellar D.C."/>
            <person name="Lieber L."/>
            <person name="Norman J."/>
            <person name="Bolger A."/>
            <person name="Tobin C."/>
            <person name="Murray J.W."/>
            <person name="Chang R."/>
            <person name="Ford T."/>
            <person name="Nguyen P.Q."/>
            <person name="Woodward J."/>
            <person name="Permingeat H."/>
            <person name="Joshi N.S."/>
            <person name="Silver P.A."/>
            <person name="Usadel B."/>
            <person name="Rutherford A.W."/>
            <person name="Friesen M."/>
            <person name="Prell J."/>
        </authorList>
    </citation>
    <scope>NUCLEOTIDE SEQUENCE [LARGE SCALE GENOMIC DNA]</scope>
    <source>
        <strain evidence="2">H1</strain>
    </source>
</reference>
<evidence type="ECO:0000313" key="1">
    <source>
        <dbReference type="EMBL" id="KWX01988.1"/>
    </source>
</evidence>
<dbReference type="Proteomes" id="UP000070188">
    <property type="component" value="Unassembled WGS sequence"/>
</dbReference>